<evidence type="ECO:0000313" key="4">
    <source>
        <dbReference type="Proteomes" id="UP000299102"/>
    </source>
</evidence>
<gene>
    <name evidence="3" type="ORF">EVAR_90667_1</name>
</gene>
<evidence type="ECO:0000256" key="1">
    <source>
        <dbReference type="SAM" id="MobiDB-lite"/>
    </source>
</evidence>
<keyword evidence="4" id="KW-1185">Reference proteome</keyword>
<feature type="signal peptide" evidence="2">
    <location>
        <begin position="1"/>
        <end position="23"/>
    </location>
</feature>
<reference evidence="3 4" key="1">
    <citation type="journal article" date="2019" name="Commun. Biol.">
        <title>The bagworm genome reveals a unique fibroin gene that provides high tensile strength.</title>
        <authorList>
            <person name="Kono N."/>
            <person name="Nakamura H."/>
            <person name="Ohtoshi R."/>
            <person name="Tomita M."/>
            <person name="Numata K."/>
            <person name="Arakawa K."/>
        </authorList>
    </citation>
    <scope>NUCLEOTIDE SEQUENCE [LARGE SCALE GENOMIC DNA]</scope>
</reference>
<dbReference type="AlphaFoldDB" id="A0A4C1ZE44"/>
<sequence length="111" mass="12430">MFHLVTLFATAALLSMQFELGAAQIEATKLDLDNSLHPNGRTVIHFYRCYFNMKSRNADGPMYFDTSTCCVNAREASGPLKRAPEQSRPSVRYLDAARSKSVPAGFRQTRP</sequence>
<name>A0A4C1ZE44_EUMVA</name>
<organism evidence="3 4">
    <name type="scientific">Eumeta variegata</name>
    <name type="common">Bagworm moth</name>
    <name type="synonym">Eumeta japonica</name>
    <dbReference type="NCBI Taxonomy" id="151549"/>
    <lineage>
        <taxon>Eukaryota</taxon>
        <taxon>Metazoa</taxon>
        <taxon>Ecdysozoa</taxon>
        <taxon>Arthropoda</taxon>
        <taxon>Hexapoda</taxon>
        <taxon>Insecta</taxon>
        <taxon>Pterygota</taxon>
        <taxon>Neoptera</taxon>
        <taxon>Endopterygota</taxon>
        <taxon>Lepidoptera</taxon>
        <taxon>Glossata</taxon>
        <taxon>Ditrysia</taxon>
        <taxon>Tineoidea</taxon>
        <taxon>Psychidae</taxon>
        <taxon>Oiketicinae</taxon>
        <taxon>Eumeta</taxon>
    </lineage>
</organism>
<comment type="caution">
    <text evidence="3">The sequence shown here is derived from an EMBL/GenBank/DDBJ whole genome shotgun (WGS) entry which is preliminary data.</text>
</comment>
<protein>
    <submittedName>
        <fullName evidence="3">Uncharacterized protein</fullName>
    </submittedName>
</protein>
<feature type="region of interest" description="Disordered" evidence="1">
    <location>
        <begin position="76"/>
        <end position="111"/>
    </location>
</feature>
<keyword evidence="2" id="KW-0732">Signal</keyword>
<evidence type="ECO:0000313" key="3">
    <source>
        <dbReference type="EMBL" id="GBP85374.1"/>
    </source>
</evidence>
<dbReference type="EMBL" id="BGZK01001732">
    <property type="protein sequence ID" value="GBP85374.1"/>
    <property type="molecule type" value="Genomic_DNA"/>
</dbReference>
<evidence type="ECO:0000256" key="2">
    <source>
        <dbReference type="SAM" id="SignalP"/>
    </source>
</evidence>
<proteinExistence type="predicted"/>
<accession>A0A4C1ZE44</accession>
<feature type="chain" id="PRO_5020038397" evidence="2">
    <location>
        <begin position="24"/>
        <end position="111"/>
    </location>
</feature>
<dbReference type="Proteomes" id="UP000299102">
    <property type="component" value="Unassembled WGS sequence"/>
</dbReference>